<sequence>MFDKLQKLVLSVALMLPSIAQADGALPQISLADTTRWAYFSDQVMGGVSEGRASFDQSGGQPVLRLTGQVSTANNGGFIQARTKLDTPLPANATGVILSVRGNDQPYFVHLRTTRTLLPWQFYQATFNTTNTWSEVRIPFAAFTPYGSFLGKTFNITSVRSIAIVAFGRDHTADLSVRAVGFY</sequence>
<dbReference type="RefSeq" id="WP_050519691.1">
    <property type="nucleotide sequence ID" value="NZ_FOCO01000015.1"/>
</dbReference>
<keyword evidence="2" id="KW-0732">Signal</keyword>
<evidence type="ECO:0000313" key="5">
    <source>
        <dbReference type="Proteomes" id="UP000183002"/>
    </source>
</evidence>
<keyword evidence="5" id="KW-1185">Reference proteome</keyword>
<comment type="similarity">
    <text evidence="1">Belongs to the CIA30 family.</text>
</comment>
<dbReference type="OrthoDB" id="442188at2"/>
<evidence type="ECO:0000256" key="2">
    <source>
        <dbReference type="SAM" id="SignalP"/>
    </source>
</evidence>
<dbReference type="AlphaFoldDB" id="A0A1H8H140"/>
<feature type="signal peptide" evidence="2">
    <location>
        <begin position="1"/>
        <end position="22"/>
    </location>
</feature>
<feature type="domain" description="NADH:ubiquinone oxidoreductase intermediate-associated protein 30" evidence="3">
    <location>
        <begin position="33"/>
        <end position="169"/>
    </location>
</feature>
<dbReference type="PANTHER" id="PTHR13194">
    <property type="entry name" value="COMPLEX I INTERMEDIATE-ASSOCIATED PROTEIN 30"/>
    <property type="match status" value="1"/>
</dbReference>
<organism evidence="4 5">
    <name type="scientific">Pseudorhodobacter antarcticus</name>
    <dbReference type="NCBI Taxonomy" id="1077947"/>
    <lineage>
        <taxon>Bacteria</taxon>
        <taxon>Pseudomonadati</taxon>
        <taxon>Pseudomonadota</taxon>
        <taxon>Alphaproteobacteria</taxon>
        <taxon>Rhodobacterales</taxon>
        <taxon>Paracoccaceae</taxon>
        <taxon>Pseudorhodobacter</taxon>
    </lineage>
</organism>
<dbReference type="SUPFAM" id="SSF49785">
    <property type="entry name" value="Galactose-binding domain-like"/>
    <property type="match status" value="1"/>
</dbReference>
<evidence type="ECO:0000259" key="3">
    <source>
        <dbReference type="Pfam" id="PF08547"/>
    </source>
</evidence>
<dbReference type="Pfam" id="PF08547">
    <property type="entry name" value="CIA30"/>
    <property type="match status" value="1"/>
</dbReference>
<dbReference type="InterPro" id="IPR039131">
    <property type="entry name" value="NDUFAF1"/>
</dbReference>
<proteinExistence type="inferred from homology"/>
<dbReference type="PANTHER" id="PTHR13194:SF19">
    <property type="entry name" value="NAD(P)-BINDING ROSSMANN-FOLD SUPERFAMILY PROTEIN"/>
    <property type="match status" value="1"/>
</dbReference>
<dbReference type="InterPro" id="IPR013857">
    <property type="entry name" value="NADH-UbQ_OxRdtase-assoc_prot30"/>
</dbReference>
<name>A0A1H8H140_9RHOB</name>
<dbReference type="STRING" id="1077947.SAMN05216227_101575"/>
<feature type="chain" id="PRO_5010336629" evidence="2">
    <location>
        <begin position="23"/>
        <end position="183"/>
    </location>
</feature>
<evidence type="ECO:0000256" key="1">
    <source>
        <dbReference type="ARBA" id="ARBA00007884"/>
    </source>
</evidence>
<dbReference type="EMBL" id="FOCO01000015">
    <property type="protein sequence ID" value="SEN49684.1"/>
    <property type="molecule type" value="Genomic_DNA"/>
</dbReference>
<dbReference type="Proteomes" id="UP000183002">
    <property type="component" value="Unassembled WGS sequence"/>
</dbReference>
<accession>A0A1H8H140</accession>
<evidence type="ECO:0000313" key="4">
    <source>
        <dbReference type="EMBL" id="SEN49684.1"/>
    </source>
</evidence>
<gene>
    <name evidence="4" type="ORF">SAMN05216227_101575</name>
</gene>
<protein>
    <submittedName>
        <fullName evidence="4">Complex I intermediate-associated protein 30 (CIA30)</fullName>
    </submittedName>
</protein>
<dbReference type="InterPro" id="IPR008979">
    <property type="entry name" value="Galactose-bd-like_sf"/>
</dbReference>
<reference evidence="4 5" key="1">
    <citation type="submission" date="2016-10" db="EMBL/GenBank/DDBJ databases">
        <authorList>
            <person name="de Groot N.N."/>
        </authorList>
    </citation>
    <scope>NUCLEOTIDE SEQUENCE [LARGE SCALE GENOMIC DNA]</scope>
    <source>
        <strain evidence="4 5">CGMCC 1.10836</strain>
    </source>
</reference>